<protein>
    <submittedName>
        <fullName evidence="2">Uncharacterized protein</fullName>
    </submittedName>
</protein>
<dbReference type="EMBL" id="CAJJDP010000135">
    <property type="protein sequence ID" value="CAD8204986.1"/>
    <property type="molecule type" value="Genomic_DNA"/>
</dbReference>
<evidence type="ECO:0000313" key="2">
    <source>
        <dbReference type="EMBL" id="CAD8204986.1"/>
    </source>
</evidence>
<dbReference type="OMA" id="IILHANR"/>
<sequence>MCNPIKSSKFPPPPLSPDPTPNKPPPYPLLSVCLPLSPKSSSNPDKSYNIPSEVPIHNLPSMNYNVGSSTIIILHANRISTQQTTPFFEIISIAIRSLFIFDLC</sequence>
<reference evidence="2" key="1">
    <citation type="submission" date="2021-01" db="EMBL/GenBank/DDBJ databases">
        <authorList>
            <consortium name="Genoscope - CEA"/>
            <person name="William W."/>
        </authorList>
    </citation>
    <scope>NUCLEOTIDE SEQUENCE</scope>
</reference>
<dbReference type="OrthoDB" id="10450538at2759"/>
<keyword evidence="3" id="KW-1185">Reference proteome</keyword>
<comment type="caution">
    <text evidence="2">The sequence shown here is derived from an EMBL/GenBank/DDBJ whole genome shotgun (WGS) entry which is preliminary data.</text>
</comment>
<feature type="region of interest" description="Disordered" evidence="1">
    <location>
        <begin position="1"/>
        <end position="27"/>
    </location>
</feature>
<evidence type="ECO:0000256" key="1">
    <source>
        <dbReference type="SAM" id="MobiDB-lite"/>
    </source>
</evidence>
<gene>
    <name evidence="2" type="ORF">POCTA_138.1.T1340074</name>
</gene>
<organism evidence="2 3">
    <name type="scientific">Paramecium octaurelia</name>
    <dbReference type="NCBI Taxonomy" id="43137"/>
    <lineage>
        <taxon>Eukaryota</taxon>
        <taxon>Sar</taxon>
        <taxon>Alveolata</taxon>
        <taxon>Ciliophora</taxon>
        <taxon>Intramacronucleata</taxon>
        <taxon>Oligohymenophorea</taxon>
        <taxon>Peniculida</taxon>
        <taxon>Parameciidae</taxon>
        <taxon>Paramecium</taxon>
    </lineage>
</organism>
<feature type="compositionally biased region" description="Pro residues" evidence="1">
    <location>
        <begin position="10"/>
        <end position="27"/>
    </location>
</feature>
<proteinExistence type="predicted"/>
<evidence type="ECO:0000313" key="3">
    <source>
        <dbReference type="Proteomes" id="UP000683925"/>
    </source>
</evidence>
<accession>A0A8S1XTZ8</accession>
<dbReference type="Proteomes" id="UP000683925">
    <property type="component" value="Unassembled WGS sequence"/>
</dbReference>
<dbReference type="AlphaFoldDB" id="A0A8S1XTZ8"/>
<name>A0A8S1XTZ8_PAROT</name>